<organism evidence="1 2">
    <name type="scientific">Acinetobacter bohemicus</name>
    <dbReference type="NCBI Taxonomy" id="1435036"/>
    <lineage>
        <taxon>Bacteria</taxon>
        <taxon>Pseudomonadati</taxon>
        <taxon>Pseudomonadota</taxon>
        <taxon>Gammaproteobacteria</taxon>
        <taxon>Moraxellales</taxon>
        <taxon>Moraxellaceae</taxon>
        <taxon>Acinetobacter</taxon>
    </lineage>
</organism>
<dbReference type="Proteomes" id="UP000182827">
    <property type="component" value="Unassembled WGS sequence"/>
</dbReference>
<gene>
    <name evidence="1" type="ORF">SAMN05444586_101588</name>
</gene>
<evidence type="ECO:0000313" key="2">
    <source>
        <dbReference type="Proteomes" id="UP000182827"/>
    </source>
</evidence>
<name>A0A1I6UCR3_9GAMM</name>
<evidence type="ECO:0000313" key="1">
    <source>
        <dbReference type="EMBL" id="SFS99222.1"/>
    </source>
</evidence>
<dbReference type="EMBL" id="FOZU01000015">
    <property type="protein sequence ID" value="SFS99222.1"/>
    <property type="molecule type" value="Genomic_DNA"/>
</dbReference>
<protein>
    <submittedName>
        <fullName evidence="1">Uncharacterized protein</fullName>
    </submittedName>
</protein>
<dbReference type="RefSeq" id="WP_074946507.1">
    <property type="nucleotide sequence ID" value="NZ_FOZU01000015.1"/>
</dbReference>
<proteinExistence type="predicted"/>
<reference evidence="2" key="1">
    <citation type="submission" date="2016-10" db="EMBL/GenBank/DDBJ databases">
        <authorList>
            <person name="Varghese N."/>
            <person name="Submissions S."/>
        </authorList>
    </citation>
    <scope>NUCLEOTIDE SEQUENCE [LARGE SCALE GENOMIC DNA]</scope>
    <source>
        <strain evidence="2">ANC 5076</strain>
    </source>
</reference>
<dbReference type="AlphaFoldDB" id="A0A1I6UCR3"/>
<accession>A0A1I6UCR3</accession>
<sequence>MNIAYVVAECRPSTDEDNYADINIGDDSYIFCSIEPIADTGDWQKNIEAAILIGIDIERTKPDHRHITLHAESILKLCKGIQGETIDSNKH</sequence>
<keyword evidence="2" id="KW-1185">Reference proteome</keyword>